<evidence type="ECO:0000313" key="2">
    <source>
        <dbReference type="Proteomes" id="UP000006694"/>
    </source>
</evidence>
<dbReference type="OrthoDB" id="6898130at2"/>
<dbReference type="Proteomes" id="UP000006694">
    <property type="component" value="Chromosome"/>
</dbReference>
<dbReference type="EMBL" id="CP000685">
    <property type="protein sequence ID" value="ABQ04238.1"/>
    <property type="molecule type" value="Genomic_DNA"/>
</dbReference>
<evidence type="ECO:0000313" key="1">
    <source>
        <dbReference type="EMBL" id="ABQ04238.1"/>
    </source>
</evidence>
<reference evidence="1 2" key="1">
    <citation type="journal article" date="2009" name="Appl. Environ. Microbiol.">
        <title>Novel features of the polysaccharide-digesting gliding bacterium Flavobacterium johnsoniae as revealed by genome sequence analysis.</title>
        <authorList>
            <person name="McBride M.J."/>
            <person name="Xie G."/>
            <person name="Martens E.C."/>
            <person name="Lapidus A."/>
            <person name="Henrissat B."/>
            <person name="Rhodes R.G."/>
            <person name="Goltsman E."/>
            <person name="Wang W."/>
            <person name="Xu J."/>
            <person name="Hunnicutt D.W."/>
            <person name="Staroscik A.M."/>
            <person name="Hoover T.R."/>
            <person name="Cheng Y.Q."/>
            <person name="Stein J.L."/>
        </authorList>
    </citation>
    <scope>NUCLEOTIDE SEQUENCE [LARGE SCALE GENOMIC DNA]</scope>
    <source>
        <strain evidence="2">ATCC 17061 / DSM 2064 / JCM 8514 / BCRC 14874 / CCUG 350202 / NBRC 14942 / NCIMB 11054 / UW101</strain>
    </source>
</reference>
<dbReference type="RefSeq" id="WP_012023288.1">
    <property type="nucleotide sequence ID" value="NC_009441.1"/>
</dbReference>
<dbReference type="AlphaFoldDB" id="A5FKN2"/>
<name>A5FKN2_FLAJ1</name>
<protein>
    <submittedName>
        <fullName evidence="1">Uncharacterized protein</fullName>
    </submittedName>
</protein>
<proteinExistence type="predicted"/>
<sequence length="155" mass="18377">METLVDLVNSTNYNVLLENVRSRIEIEIDHDSPSVIWDLYIEELNLANVNTDDLKSLIELYMDSISVYVEVKLRKYADDTEQEYPKGYNLEKEEDDKVVNLPFYKNFLIGYLLEYWILKENPLEIEKYVRAIRIPNAKKYAKEITVIYNDINSLK</sequence>
<dbReference type="HOGENOM" id="CLU_142784_0_0_10"/>
<organism evidence="1 2">
    <name type="scientific">Flavobacterium johnsoniae (strain ATCC 17061 / DSM 2064 / JCM 8514 / BCRC 14874 / CCUG 350202 / NBRC 14942 / NCIMB 11054 / UW101)</name>
    <name type="common">Cytophaga johnsonae</name>
    <dbReference type="NCBI Taxonomy" id="376686"/>
    <lineage>
        <taxon>Bacteria</taxon>
        <taxon>Pseudomonadati</taxon>
        <taxon>Bacteroidota</taxon>
        <taxon>Flavobacteriia</taxon>
        <taxon>Flavobacteriales</taxon>
        <taxon>Flavobacteriaceae</taxon>
        <taxon>Flavobacterium</taxon>
    </lineage>
</organism>
<accession>A5FKN2</accession>
<dbReference type="STRING" id="376686.Fjoh_1206"/>
<dbReference type="GeneID" id="31764082"/>
<gene>
    <name evidence="1" type="ordered locus">Fjoh_1206</name>
</gene>
<dbReference type="KEGG" id="fjo:Fjoh_1206"/>
<dbReference type="eggNOG" id="ENOG502ZQ2X">
    <property type="taxonomic scope" value="Bacteria"/>
</dbReference>
<keyword evidence="2" id="KW-1185">Reference proteome</keyword>